<dbReference type="OrthoDB" id="415023at2759"/>
<organism evidence="4 5">
    <name type="scientific">Jatropha curcas</name>
    <name type="common">Barbados nut</name>
    <dbReference type="NCBI Taxonomy" id="180498"/>
    <lineage>
        <taxon>Eukaryota</taxon>
        <taxon>Viridiplantae</taxon>
        <taxon>Streptophyta</taxon>
        <taxon>Embryophyta</taxon>
        <taxon>Tracheophyta</taxon>
        <taxon>Spermatophyta</taxon>
        <taxon>Magnoliopsida</taxon>
        <taxon>eudicotyledons</taxon>
        <taxon>Gunneridae</taxon>
        <taxon>Pentapetalae</taxon>
        <taxon>rosids</taxon>
        <taxon>fabids</taxon>
        <taxon>Malpighiales</taxon>
        <taxon>Euphorbiaceae</taxon>
        <taxon>Crotonoideae</taxon>
        <taxon>Jatropheae</taxon>
        <taxon>Jatropha</taxon>
    </lineage>
</organism>
<dbReference type="Gene3D" id="3.90.70.80">
    <property type="match status" value="1"/>
</dbReference>
<dbReference type="GO" id="GO:0016579">
    <property type="term" value="P:protein deubiquitination"/>
    <property type="evidence" value="ECO:0007669"/>
    <property type="project" value="TreeGrafter"/>
</dbReference>
<dbReference type="AlphaFoldDB" id="A0A067K263"/>
<dbReference type="InterPro" id="IPR003323">
    <property type="entry name" value="OTU_dom"/>
</dbReference>
<evidence type="ECO:0000256" key="2">
    <source>
        <dbReference type="SAM" id="MobiDB-lite"/>
    </source>
</evidence>
<evidence type="ECO:0000256" key="1">
    <source>
        <dbReference type="ARBA" id="ARBA00010407"/>
    </source>
</evidence>
<dbReference type="PANTHER" id="PTHR12419">
    <property type="entry name" value="OTU DOMAIN CONTAINING PROTEIN"/>
    <property type="match status" value="1"/>
</dbReference>
<gene>
    <name evidence="4" type="ORF">JCGZ_16532</name>
</gene>
<dbReference type="Proteomes" id="UP000027138">
    <property type="component" value="Unassembled WGS sequence"/>
</dbReference>
<keyword evidence="5" id="KW-1185">Reference proteome</keyword>
<evidence type="ECO:0000313" key="5">
    <source>
        <dbReference type="Proteomes" id="UP000027138"/>
    </source>
</evidence>
<comment type="similarity">
    <text evidence="1">Belongs to the peptidase C85 family.</text>
</comment>
<feature type="domain" description="OTU" evidence="3">
    <location>
        <begin position="192"/>
        <end position="255"/>
    </location>
</feature>
<reference evidence="4 5" key="1">
    <citation type="journal article" date="2014" name="PLoS ONE">
        <title>Global Analysis of Gene Expression Profiles in Physic Nut (Jatropha curcas L.) Seedlings Exposed to Salt Stress.</title>
        <authorList>
            <person name="Zhang L."/>
            <person name="Zhang C."/>
            <person name="Wu P."/>
            <person name="Chen Y."/>
            <person name="Li M."/>
            <person name="Jiang H."/>
            <person name="Wu G."/>
        </authorList>
    </citation>
    <scope>NUCLEOTIDE SEQUENCE [LARGE SCALE GENOMIC DNA]</scope>
    <source>
        <strain evidence="5">cv. GZQX0401</strain>
        <tissue evidence="4">Young leaves</tissue>
    </source>
</reference>
<dbReference type="EMBL" id="KK914761">
    <property type="protein sequence ID" value="KDP29143.1"/>
    <property type="molecule type" value="Genomic_DNA"/>
</dbReference>
<dbReference type="InterPro" id="IPR050704">
    <property type="entry name" value="Peptidase_C85-like"/>
</dbReference>
<accession>A0A067K263</accession>
<proteinExistence type="inferred from homology"/>
<sequence>MAIYEQDSDVIRWGLRLLDGELPFYSGYYSVVQPEDGYHGQYICDHYDISDCTNVDSDEMIARTLHEEFSQLAVAEASGYSPAREEHLQAFCNGQDWHGTSTRNYSSDKECSREDSDDMVPSSSCSSPGNEEEYSYSPELTDEYVMDEEVGKRLNQMIPIPHVPRINGEIPSIDEATSDHERLLNRLQLFGFVEVKVQGDGNCQFRALSDQLYSTPDRHKVVRRQVVNQLRSHPEIYKGYVPMEYGDYLKHMSRY</sequence>
<dbReference type="PROSITE" id="PS50802">
    <property type="entry name" value="OTU"/>
    <property type="match status" value="1"/>
</dbReference>
<dbReference type="SUPFAM" id="SSF54001">
    <property type="entry name" value="Cysteine proteinases"/>
    <property type="match status" value="1"/>
</dbReference>
<name>A0A067K263_JATCU</name>
<protein>
    <recommendedName>
        <fullName evidence="3">OTU domain-containing protein</fullName>
    </recommendedName>
</protein>
<evidence type="ECO:0000313" key="4">
    <source>
        <dbReference type="EMBL" id="KDP29143.1"/>
    </source>
</evidence>
<feature type="region of interest" description="Disordered" evidence="2">
    <location>
        <begin position="101"/>
        <end position="136"/>
    </location>
</feature>
<dbReference type="InterPro" id="IPR038765">
    <property type="entry name" value="Papain-like_cys_pep_sf"/>
</dbReference>
<dbReference type="PANTHER" id="PTHR12419:SF103">
    <property type="entry name" value="OVARIAN TUMOR DOMAIN-CONTAINING DEUBIQUITINATING ENZYME 10-RELATED"/>
    <property type="match status" value="1"/>
</dbReference>
<evidence type="ECO:0000259" key="3">
    <source>
        <dbReference type="PROSITE" id="PS50802"/>
    </source>
</evidence>
<dbReference type="STRING" id="180498.A0A067K263"/>
<dbReference type="GO" id="GO:0004843">
    <property type="term" value="F:cysteine-type deubiquitinase activity"/>
    <property type="evidence" value="ECO:0007669"/>
    <property type="project" value="TreeGrafter"/>
</dbReference>